<sequence length="198" mass="21319">MKITIFGTGYVGLVTGTCLADVGHDVLCMDVDADKIARLEGGEIPIFEPGLEPMVKDNVEAGRLRFTTDEAEAVAFGTLQFIAVGTPPDEDGSADLTYVLAVAETIGKHMTDHKVIVDKSTVPVGTADRMRETVAGALQARAAAIDFDVCSNPEFLKEGAAIQDFTQGARIIVGTESERVKTLMRECYAPYIRLHDKL</sequence>
<evidence type="ECO:0000256" key="1">
    <source>
        <dbReference type="ARBA" id="ARBA00015132"/>
    </source>
</evidence>
<evidence type="ECO:0000313" key="4">
    <source>
        <dbReference type="Proteomes" id="UP001225957"/>
    </source>
</evidence>
<dbReference type="Proteomes" id="UP001225957">
    <property type="component" value="Unassembled WGS sequence"/>
</dbReference>
<dbReference type="InterPro" id="IPR036291">
    <property type="entry name" value="NAD(P)-bd_dom_sf"/>
</dbReference>
<dbReference type="InterPro" id="IPR017476">
    <property type="entry name" value="UDP-Glc/GDP-Man"/>
</dbReference>
<evidence type="ECO:0000313" key="3">
    <source>
        <dbReference type="EMBL" id="MDI5890274.1"/>
    </source>
</evidence>
<dbReference type="InterPro" id="IPR001732">
    <property type="entry name" value="UDP-Glc/GDP-Man_DH_N"/>
</dbReference>
<dbReference type="NCBIfam" id="TIGR03026">
    <property type="entry name" value="NDP-sugDHase"/>
    <property type="match status" value="1"/>
</dbReference>
<proteinExistence type="predicted"/>
<dbReference type="Pfam" id="PF03721">
    <property type="entry name" value="UDPG_MGDP_dh_N"/>
    <property type="match status" value="1"/>
</dbReference>
<dbReference type="RefSeq" id="WP_282734289.1">
    <property type="nucleotide sequence ID" value="NZ_JASCQP010000013.1"/>
</dbReference>
<name>A0ABT6UWD9_9GAMM</name>
<organism evidence="3 4">
    <name type="scientific">Halomonas rhizosphaerae</name>
    <dbReference type="NCBI Taxonomy" id="3043296"/>
    <lineage>
        <taxon>Bacteria</taxon>
        <taxon>Pseudomonadati</taxon>
        <taxon>Pseudomonadota</taxon>
        <taxon>Gammaproteobacteria</taxon>
        <taxon>Oceanospirillales</taxon>
        <taxon>Halomonadaceae</taxon>
        <taxon>Halomonas</taxon>
    </lineage>
</organism>
<dbReference type="PANTHER" id="PTHR43750">
    <property type="entry name" value="UDP-GLUCOSE 6-DEHYDROGENASE TUAD"/>
    <property type="match status" value="1"/>
</dbReference>
<dbReference type="SUPFAM" id="SSF51735">
    <property type="entry name" value="NAD(P)-binding Rossmann-fold domains"/>
    <property type="match status" value="1"/>
</dbReference>
<dbReference type="InterPro" id="IPR028357">
    <property type="entry name" value="UDPglc_DH_bac"/>
</dbReference>
<comment type="caution">
    <text evidence="3">The sequence shown here is derived from an EMBL/GenBank/DDBJ whole genome shotgun (WGS) entry which is preliminary data.</text>
</comment>
<accession>A0ABT6UWD9</accession>
<gene>
    <name evidence="3" type="ORF">QLQ83_04100</name>
</gene>
<reference evidence="3 4" key="1">
    <citation type="submission" date="2023-04" db="EMBL/GenBank/DDBJ databases">
        <title>Halomonas strains isolated from rhizosphere soil.</title>
        <authorList>
            <person name="Xu L."/>
            <person name="Sun J.-Q."/>
        </authorList>
    </citation>
    <scope>NUCLEOTIDE SEQUENCE [LARGE SCALE GENOMIC DNA]</scope>
    <source>
        <strain evidence="3 4">LR5S20</strain>
    </source>
</reference>
<dbReference type="PIRSF" id="PIRSF000124">
    <property type="entry name" value="UDPglc_GDPman_dh"/>
    <property type="match status" value="1"/>
</dbReference>
<evidence type="ECO:0000259" key="2">
    <source>
        <dbReference type="Pfam" id="PF03721"/>
    </source>
</evidence>
<dbReference type="PANTHER" id="PTHR43750:SF3">
    <property type="entry name" value="UDP-GLUCOSE 6-DEHYDROGENASE TUAD"/>
    <property type="match status" value="1"/>
</dbReference>
<dbReference type="Gene3D" id="3.40.50.720">
    <property type="entry name" value="NAD(P)-binding Rossmann-like Domain"/>
    <property type="match status" value="1"/>
</dbReference>
<dbReference type="EMBL" id="JASCQP010000013">
    <property type="protein sequence ID" value="MDI5890274.1"/>
    <property type="molecule type" value="Genomic_DNA"/>
</dbReference>
<dbReference type="PIRSF" id="PIRSF500134">
    <property type="entry name" value="UDPglc_DH_bac"/>
    <property type="match status" value="1"/>
</dbReference>
<feature type="domain" description="UDP-glucose/GDP-mannose dehydrogenase N-terminal" evidence="2">
    <location>
        <begin position="1"/>
        <end position="186"/>
    </location>
</feature>
<keyword evidence="4" id="KW-1185">Reference proteome</keyword>
<protein>
    <recommendedName>
        <fullName evidence="1">UDP-glucose 6-dehydrogenase</fullName>
    </recommendedName>
</protein>
<feature type="non-terminal residue" evidence="3">
    <location>
        <position position="198"/>
    </location>
</feature>